<dbReference type="Proteomes" id="UP000261739">
    <property type="component" value="Unassembled WGS sequence"/>
</dbReference>
<dbReference type="AlphaFoldDB" id="A0A3D4SXP7"/>
<gene>
    <name evidence="1" type="ORF">DIW82_02960</name>
</gene>
<comment type="caution">
    <text evidence="1">The sequence shown here is derived from an EMBL/GenBank/DDBJ whole genome shotgun (WGS) entry which is preliminary data.</text>
</comment>
<dbReference type="RefSeq" id="WP_010120568.1">
    <property type="nucleotide sequence ID" value="NZ_DAITTW010000044.1"/>
</dbReference>
<accession>A0A3D4SXP7</accession>
<proteinExistence type="predicted"/>
<organism evidence="1 2">
    <name type="scientific">Corynebacterium nuruki</name>
    <dbReference type="NCBI Taxonomy" id="1032851"/>
    <lineage>
        <taxon>Bacteria</taxon>
        <taxon>Bacillati</taxon>
        <taxon>Actinomycetota</taxon>
        <taxon>Actinomycetes</taxon>
        <taxon>Mycobacteriales</taxon>
        <taxon>Corynebacteriaceae</taxon>
        <taxon>Corynebacterium</taxon>
    </lineage>
</organism>
<evidence type="ECO:0000313" key="2">
    <source>
        <dbReference type="Proteomes" id="UP000261739"/>
    </source>
</evidence>
<sequence>MNNGKITDPLERKLAAQTAVNATRGTRTVLPRWVYELAGAPVPDEATDELQRVPPEGSLF</sequence>
<protein>
    <submittedName>
        <fullName evidence="1">Uncharacterized protein</fullName>
    </submittedName>
</protein>
<evidence type="ECO:0000313" key="1">
    <source>
        <dbReference type="EMBL" id="HCT13771.1"/>
    </source>
</evidence>
<dbReference type="EMBL" id="DQID01000083">
    <property type="protein sequence ID" value="HCT13771.1"/>
    <property type="molecule type" value="Genomic_DNA"/>
</dbReference>
<name>A0A3D4SXP7_9CORY</name>
<reference evidence="1 2" key="1">
    <citation type="journal article" date="2018" name="Nat. Biotechnol.">
        <title>A standardized bacterial taxonomy based on genome phylogeny substantially revises the tree of life.</title>
        <authorList>
            <person name="Parks D.H."/>
            <person name="Chuvochina M."/>
            <person name="Waite D.W."/>
            <person name="Rinke C."/>
            <person name="Skarshewski A."/>
            <person name="Chaumeil P.A."/>
            <person name="Hugenholtz P."/>
        </authorList>
    </citation>
    <scope>NUCLEOTIDE SEQUENCE [LARGE SCALE GENOMIC DNA]</scope>
    <source>
        <strain evidence="1">UBA11247</strain>
    </source>
</reference>